<dbReference type="InterPro" id="IPR032710">
    <property type="entry name" value="NTF2-like_dom_sf"/>
</dbReference>
<organism evidence="1 2">
    <name type="scientific">Coleophoma crateriformis</name>
    <dbReference type="NCBI Taxonomy" id="565419"/>
    <lineage>
        <taxon>Eukaryota</taxon>
        <taxon>Fungi</taxon>
        <taxon>Dikarya</taxon>
        <taxon>Ascomycota</taxon>
        <taxon>Pezizomycotina</taxon>
        <taxon>Leotiomycetes</taxon>
        <taxon>Helotiales</taxon>
        <taxon>Dermateaceae</taxon>
        <taxon>Coleophoma</taxon>
    </lineage>
</organism>
<dbReference type="PANTHER" id="PTHR38436:SF1">
    <property type="entry name" value="ESTER CYCLASE"/>
    <property type="match status" value="1"/>
</dbReference>
<dbReference type="InterPro" id="IPR009959">
    <property type="entry name" value="Cyclase_SnoaL-like"/>
</dbReference>
<sequence>MAGTVSSMGTSTNTSPAEMKRIVTSFYNDIWNVFSLAPVESLLAPDMTFRGTLQSGDTDREGFKLYVLEVEAAFPDFHQEIKELICDVDGQRCVARMLWSATHTSEFRGVKPTGKKFEYPGFATFKIKDGQITEVLAIGDTWGLWKVILGLE</sequence>
<dbReference type="Gene3D" id="3.10.450.50">
    <property type="match status" value="1"/>
</dbReference>
<dbReference type="GO" id="GO:0030638">
    <property type="term" value="P:polyketide metabolic process"/>
    <property type="evidence" value="ECO:0007669"/>
    <property type="project" value="InterPro"/>
</dbReference>
<dbReference type="Proteomes" id="UP000256328">
    <property type="component" value="Unassembled WGS sequence"/>
</dbReference>
<protein>
    <recommendedName>
        <fullName evidence="3">SnoaL-like domain-containing protein</fullName>
    </recommendedName>
</protein>
<proteinExistence type="predicted"/>
<dbReference type="OrthoDB" id="4136194at2759"/>
<evidence type="ECO:0008006" key="3">
    <source>
        <dbReference type="Google" id="ProtNLM"/>
    </source>
</evidence>
<accession>A0A3D8SNR3</accession>
<reference evidence="1 2" key="1">
    <citation type="journal article" date="2018" name="IMA Fungus">
        <title>IMA Genome-F 9: Draft genome sequence of Annulohypoxylon stygium, Aspergillus mulundensis, Berkeleyomyces basicola (syn. Thielaviopsis basicola), Ceratocystis smalleyi, two Cercospora beticola strains, Coleophoma cylindrospora, Fusarium fracticaudum, Phialophora cf. hyalina, and Morchella septimelata.</title>
        <authorList>
            <person name="Wingfield B.D."/>
            <person name="Bills G.F."/>
            <person name="Dong Y."/>
            <person name="Huang W."/>
            <person name="Nel W.J."/>
            <person name="Swalarsk-Parry B.S."/>
            <person name="Vaghefi N."/>
            <person name="Wilken P.M."/>
            <person name="An Z."/>
            <person name="de Beer Z.W."/>
            <person name="De Vos L."/>
            <person name="Chen L."/>
            <person name="Duong T.A."/>
            <person name="Gao Y."/>
            <person name="Hammerbacher A."/>
            <person name="Kikkert J.R."/>
            <person name="Li Y."/>
            <person name="Li H."/>
            <person name="Li K."/>
            <person name="Li Q."/>
            <person name="Liu X."/>
            <person name="Ma X."/>
            <person name="Naidoo K."/>
            <person name="Pethybridge S.J."/>
            <person name="Sun J."/>
            <person name="Steenkamp E.T."/>
            <person name="van der Nest M.A."/>
            <person name="van Wyk S."/>
            <person name="Wingfield M.J."/>
            <person name="Xiong C."/>
            <person name="Yue Q."/>
            <person name="Zhang X."/>
        </authorList>
    </citation>
    <scope>NUCLEOTIDE SEQUENCE [LARGE SCALE GENOMIC DNA]</scope>
    <source>
        <strain evidence="1 2">BP5796</strain>
    </source>
</reference>
<gene>
    <name evidence="1" type="ORF">BP5796_03630</name>
</gene>
<dbReference type="EMBL" id="PDLN01000004">
    <property type="protein sequence ID" value="RDW87936.1"/>
    <property type="molecule type" value="Genomic_DNA"/>
</dbReference>
<name>A0A3D8SNR3_9HELO</name>
<keyword evidence="2" id="KW-1185">Reference proteome</keyword>
<evidence type="ECO:0000313" key="2">
    <source>
        <dbReference type="Proteomes" id="UP000256328"/>
    </source>
</evidence>
<dbReference type="SUPFAM" id="SSF54427">
    <property type="entry name" value="NTF2-like"/>
    <property type="match status" value="1"/>
</dbReference>
<evidence type="ECO:0000313" key="1">
    <source>
        <dbReference type="EMBL" id="RDW87936.1"/>
    </source>
</evidence>
<dbReference type="AlphaFoldDB" id="A0A3D8SNR3"/>
<comment type="caution">
    <text evidence="1">The sequence shown here is derived from an EMBL/GenBank/DDBJ whole genome shotgun (WGS) entry which is preliminary data.</text>
</comment>
<dbReference type="Pfam" id="PF07366">
    <property type="entry name" value="SnoaL"/>
    <property type="match status" value="1"/>
</dbReference>
<dbReference type="PANTHER" id="PTHR38436">
    <property type="entry name" value="POLYKETIDE CYCLASE SNOAL-LIKE DOMAIN"/>
    <property type="match status" value="1"/>
</dbReference>